<feature type="region of interest" description="Disordered" evidence="1">
    <location>
        <begin position="53"/>
        <end position="82"/>
    </location>
</feature>
<gene>
    <name evidence="2" type="ORF">HDC20067</name>
</gene>
<organism evidence="2">
    <name type="scientific">Drosophila melanogaster</name>
    <name type="common">Fruit fly</name>
    <dbReference type="NCBI Taxonomy" id="7227"/>
    <lineage>
        <taxon>Eukaryota</taxon>
        <taxon>Metazoa</taxon>
        <taxon>Ecdysozoa</taxon>
        <taxon>Arthropoda</taxon>
        <taxon>Hexapoda</taxon>
        <taxon>Insecta</taxon>
        <taxon>Pterygota</taxon>
        <taxon>Neoptera</taxon>
        <taxon>Endopterygota</taxon>
        <taxon>Diptera</taxon>
        <taxon>Brachycera</taxon>
        <taxon>Muscomorpha</taxon>
        <taxon>Ephydroidea</taxon>
        <taxon>Drosophilidae</taxon>
        <taxon>Drosophila</taxon>
        <taxon>Sophophora</taxon>
    </lineage>
</organism>
<dbReference type="AlphaFoldDB" id="Q6II18"/>
<evidence type="ECO:0000313" key="2">
    <source>
        <dbReference type="EMBL" id="DAA03448.1"/>
    </source>
</evidence>
<proteinExistence type="predicted"/>
<sequence length="82" mass="8665">MWAAHGGGLSAQLTHNAAGNEVTSKWPRGAEAVATKGAALQVGGIRFRQRRCQQENQLTKAPFSQPAKPSQAKPAGQAPFKL</sequence>
<name>Q6II18_DROME</name>
<accession>Q6II18</accession>
<protein>
    <submittedName>
        <fullName evidence="2">HDC20067</fullName>
    </submittedName>
</protein>
<dbReference type="EMBL" id="BK003248">
    <property type="protein sequence ID" value="DAA03448.1"/>
    <property type="molecule type" value="Genomic_DNA"/>
</dbReference>
<reference evidence="2" key="1">
    <citation type="journal article" date="2003" name="Genome Biol.">
        <title>An integrated gene annotation and transcriptional profiling approach towards the full gene content of the Drosophila genome.</title>
        <authorList>
            <person name="Hild M."/>
            <person name="Beckmann B."/>
            <person name="Haas S.A."/>
            <person name="Koch B."/>
            <person name="Solovyev V."/>
            <person name="Busold C."/>
            <person name="Fellenberg K."/>
            <person name="Boutros M."/>
            <person name="Vingron M."/>
            <person name="Sauer F."/>
            <person name="Hoheisel J.D."/>
            <person name="Paro R."/>
        </authorList>
    </citation>
    <scope>NUCLEOTIDE SEQUENCE</scope>
</reference>
<evidence type="ECO:0000256" key="1">
    <source>
        <dbReference type="SAM" id="MobiDB-lite"/>
    </source>
</evidence>